<dbReference type="InterPro" id="IPR027417">
    <property type="entry name" value="P-loop_NTPase"/>
</dbReference>
<dbReference type="OrthoDB" id="408152at2759"/>
<reference evidence="1 2" key="1">
    <citation type="submission" date="2015-10" db="EMBL/GenBank/DDBJ databases">
        <title>The cercosporin biosynthetic gene cluster was horizontally transferred to several fungal lineages and shown to be expanded in Cercospora beticola based on microsynteny with recipient genomes.</title>
        <authorList>
            <person name="De Jonge R."/>
            <person name="Ebert M.K."/>
            <person name="Suttle J.C."/>
            <person name="Jurick Ii W.M."/>
            <person name="Secor G.A."/>
            <person name="Thomma B.P."/>
            <person name="Van De Peer Y."/>
            <person name="Bolton M.D."/>
        </authorList>
    </citation>
    <scope>NUCLEOTIDE SEQUENCE [LARGE SCALE GENOMIC DNA]</scope>
    <source>
        <strain evidence="1 2">09-40</strain>
    </source>
</reference>
<evidence type="ECO:0000313" key="2">
    <source>
        <dbReference type="Proteomes" id="UP000230605"/>
    </source>
</evidence>
<comment type="caution">
    <text evidence="1">The sequence shown here is derived from an EMBL/GenBank/DDBJ whole genome shotgun (WGS) entry which is preliminary data.</text>
</comment>
<name>A0A2G5HAM2_CERBT</name>
<evidence type="ECO:0008006" key="3">
    <source>
        <dbReference type="Google" id="ProtNLM"/>
    </source>
</evidence>
<dbReference type="Proteomes" id="UP000230605">
    <property type="component" value="Chromosome 5"/>
</dbReference>
<evidence type="ECO:0000313" key="1">
    <source>
        <dbReference type="EMBL" id="PIA89596.1"/>
    </source>
</evidence>
<dbReference type="SUPFAM" id="SSF52540">
    <property type="entry name" value="P-loop containing nucleoside triphosphate hydrolases"/>
    <property type="match status" value="1"/>
</dbReference>
<dbReference type="PANTHER" id="PTHR36978">
    <property type="entry name" value="P-LOOP CONTAINING NUCLEOTIDE TRIPHOSPHATE HYDROLASE"/>
    <property type="match status" value="1"/>
</dbReference>
<accession>A0A2G5HAM2</accession>
<dbReference type="AlphaFoldDB" id="A0A2G5HAM2"/>
<dbReference type="Pfam" id="PF17784">
    <property type="entry name" value="Sulfotransfer_4"/>
    <property type="match status" value="1"/>
</dbReference>
<dbReference type="PANTHER" id="PTHR36978:SF4">
    <property type="entry name" value="P-LOOP CONTAINING NUCLEOSIDE TRIPHOSPHATE HYDROLASE PROTEIN"/>
    <property type="match status" value="1"/>
</dbReference>
<dbReference type="InterPro" id="IPR040632">
    <property type="entry name" value="Sulfotransfer_4"/>
</dbReference>
<gene>
    <name evidence="1" type="ORF">CB0940_07370</name>
</gene>
<dbReference type="EMBL" id="LKMD01000108">
    <property type="protein sequence ID" value="PIA89596.1"/>
    <property type="molecule type" value="Genomic_DNA"/>
</dbReference>
<dbReference type="Gene3D" id="3.40.50.300">
    <property type="entry name" value="P-loop containing nucleotide triphosphate hydrolases"/>
    <property type="match status" value="1"/>
</dbReference>
<proteinExistence type="predicted"/>
<organism evidence="1 2">
    <name type="scientific">Cercospora beticola</name>
    <name type="common">Sugarbeet leaf spot fungus</name>
    <dbReference type="NCBI Taxonomy" id="122368"/>
    <lineage>
        <taxon>Eukaryota</taxon>
        <taxon>Fungi</taxon>
        <taxon>Dikarya</taxon>
        <taxon>Ascomycota</taxon>
        <taxon>Pezizomycotina</taxon>
        <taxon>Dothideomycetes</taxon>
        <taxon>Dothideomycetidae</taxon>
        <taxon>Mycosphaerellales</taxon>
        <taxon>Mycosphaerellaceae</taxon>
        <taxon>Cercospora</taxon>
    </lineage>
</organism>
<protein>
    <recommendedName>
        <fullName evidence="3">NAD dependent epimerase/dehydratase</fullName>
    </recommendedName>
</protein>
<sequence>MDLTVKSHVDRSTAQRIVPMRCLALGMPRTGTNSLRDALKILGFNECYHQATLVQNPEDAYLWVKALRSRGSNQAFGRPEWDALLGHCQAVCDVPVVHFCEELVESYPEAKVILTTRDFDEWHRSISETVERRYHSRRLFLLSLIDRSSSLYASVFCEGWRKMFDGNFEKNSRVVYDAHNERVRRLVPRDRLLEYHVSQGWEPLCKFLEVPVPAMPFPSGNTKGDFHAACDELDRSRFVACLRNIAVTVVVVVAAVAMWRPSQ</sequence>